<name>A0A314YFN9_PRUYE</name>
<evidence type="ECO:0000256" key="1">
    <source>
        <dbReference type="SAM" id="MobiDB-lite"/>
    </source>
</evidence>
<dbReference type="PANTHER" id="PTHR11216">
    <property type="entry name" value="EH DOMAIN"/>
    <property type="match status" value="1"/>
</dbReference>
<keyword evidence="3" id="KW-1185">Reference proteome</keyword>
<organism evidence="2 3">
    <name type="scientific">Prunus yedoensis var. nudiflora</name>
    <dbReference type="NCBI Taxonomy" id="2094558"/>
    <lineage>
        <taxon>Eukaryota</taxon>
        <taxon>Viridiplantae</taxon>
        <taxon>Streptophyta</taxon>
        <taxon>Embryophyta</taxon>
        <taxon>Tracheophyta</taxon>
        <taxon>Spermatophyta</taxon>
        <taxon>Magnoliopsida</taxon>
        <taxon>eudicotyledons</taxon>
        <taxon>Gunneridae</taxon>
        <taxon>Pentapetalae</taxon>
        <taxon>rosids</taxon>
        <taxon>fabids</taxon>
        <taxon>Rosales</taxon>
        <taxon>Rosaceae</taxon>
        <taxon>Amygdaloideae</taxon>
        <taxon>Amygdaleae</taxon>
        <taxon>Prunus</taxon>
    </lineage>
</organism>
<gene>
    <name evidence="2" type="ORF">Pyn_29805</name>
</gene>
<protein>
    <submittedName>
        <fullName evidence="2">Epidermal growth factor receptor substrate 15</fullName>
    </submittedName>
</protein>
<dbReference type="GO" id="GO:0006897">
    <property type="term" value="P:endocytosis"/>
    <property type="evidence" value="ECO:0007669"/>
    <property type="project" value="TreeGrafter"/>
</dbReference>
<feature type="compositionally biased region" description="Polar residues" evidence="1">
    <location>
        <begin position="88"/>
        <end position="105"/>
    </location>
</feature>
<comment type="caution">
    <text evidence="2">The sequence shown here is derived from an EMBL/GenBank/DDBJ whole genome shotgun (WGS) entry which is preliminary data.</text>
</comment>
<dbReference type="GO" id="GO:0005737">
    <property type="term" value="C:cytoplasm"/>
    <property type="evidence" value="ECO:0007669"/>
    <property type="project" value="TreeGrafter"/>
</dbReference>
<evidence type="ECO:0000313" key="2">
    <source>
        <dbReference type="EMBL" id="PQQ06332.1"/>
    </source>
</evidence>
<evidence type="ECO:0000313" key="3">
    <source>
        <dbReference type="Proteomes" id="UP000250321"/>
    </source>
</evidence>
<feature type="region of interest" description="Disordered" evidence="1">
    <location>
        <begin position="63"/>
        <end position="178"/>
    </location>
</feature>
<dbReference type="AlphaFoldDB" id="A0A314YFN9"/>
<dbReference type="EMBL" id="PJQY01000977">
    <property type="protein sequence ID" value="PQQ06332.1"/>
    <property type="molecule type" value="Genomic_DNA"/>
</dbReference>
<feature type="region of interest" description="Disordered" evidence="1">
    <location>
        <begin position="214"/>
        <end position="407"/>
    </location>
</feature>
<feature type="compositionally biased region" description="Polar residues" evidence="1">
    <location>
        <begin position="364"/>
        <end position="373"/>
    </location>
</feature>
<dbReference type="GO" id="GO:0016197">
    <property type="term" value="P:endosomal transport"/>
    <property type="evidence" value="ECO:0007669"/>
    <property type="project" value="TreeGrafter"/>
</dbReference>
<dbReference type="GO" id="GO:0005886">
    <property type="term" value="C:plasma membrane"/>
    <property type="evidence" value="ECO:0007669"/>
    <property type="project" value="TreeGrafter"/>
</dbReference>
<sequence>MQEKKMELYRAIVKMEQGGDTDGTLQDRIDRWQPGIQEGAADWDEDWDKFEVEGFTVVKELTLDVPNVLAPPKQKSSPAQKEKAPTVESPTAASSPKVNENSESLRVQMKGAPNSPFASSTVGSPSREFSDSNFGKTTGADASPREKEFQSDHGGPGSVFGDKNFDEPPWGTFDTNDDVDSVWGFNAVSTTKDIDHESNRDHYFSGPGEFGLNPIRTGSSAGGFSQNNRSFTFDDSVPSTPLSVFNSGYSPPRSTQDSGFFPQQETLGRFDSMRSSRDSDQGHGFPTLDDIPDPFGSSAPFRTSLDSQTPRRDSDPFGSSGPFRTSWDSQTPRRDSDPFGSSAPFRTSLDSQTPRRDSDAFGSSPFSTSLESQTPRRDSDPFGSSGPFKLSTESQTPRRDSDHWSAF</sequence>
<feature type="compositionally biased region" description="Basic and acidic residues" evidence="1">
    <location>
        <begin position="271"/>
        <end position="281"/>
    </location>
</feature>
<dbReference type="GO" id="GO:0005634">
    <property type="term" value="C:nucleus"/>
    <property type="evidence" value="ECO:0007669"/>
    <property type="project" value="TreeGrafter"/>
</dbReference>
<proteinExistence type="predicted"/>
<feature type="compositionally biased region" description="Polar residues" evidence="1">
    <location>
        <begin position="216"/>
        <end position="266"/>
    </location>
</feature>
<keyword evidence="2" id="KW-0675">Receptor</keyword>
<accession>A0A314YFN9</accession>
<feature type="compositionally biased region" description="Basic and acidic residues" evidence="1">
    <location>
        <begin position="396"/>
        <end position="407"/>
    </location>
</feature>
<dbReference type="STRING" id="2094558.A0A314YFN9"/>
<reference evidence="2 3" key="1">
    <citation type="submission" date="2018-02" db="EMBL/GenBank/DDBJ databases">
        <title>Draft genome of wild Prunus yedoensis var. nudiflora.</title>
        <authorList>
            <person name="Baek S."/>
            <person name="Kim J.-H."/>
            <person name="Choi K."/>
            <person name="Kim G.-B."/>
            <person name="Cho A."/>
            <person name="Jang H."/>
            <person name="Shin C.-H."/>
            <person name="Yu H.-J."/>
            <person name="Mun J.-H."/>
        </authorList>
    </citation>
    <scope>NUCLEOTIDE SEQUENCE [LARGE SCALE GENOMIC DNA]</scope>
    <source>
        <strain evidence="3">cv. Jeju island</strain>
        <tissue evidence="2">Leaf</tissue>
    </source>
</reference>
<dbReference type="Proteomes" id="UP000250321">
    <property type="component" value="Unassembled WGS sequence"/>
</dbReference>
<dbReference type="PANTHER" id="PTHR11216:SF161">
    <property type="entry name" value="CALCIUM-BINDING EF HAND FAMILY PROTEIN"/>
    <property type="match status" value="1"/>
</dbReference>
<dbReference type="OrthoDB" id="524326at2759"/>